<dbReference type="Pfam" id="PF01408">
    <property type="entry name" value="GFO_IDH_MocA"/>
    <property type="match status" value="1"/>
</dbReference>
<dbReference type="Proteomes" id="UP000658320">
    <property type="component" value="Unassembled WGS sequence"/>
</dbReference>
<dbReference type="PANTHER" id="PTHR43377">
    <property type="entry name" value="BILIVERDIN REDUCTASE A"/>
    <property type="match status" value="1"/>
</dbReference>
<dbReference type="Gene3D" id="3.40.50.720">
    <property type="entry name" value="NAD(P)-binding Rossmann-like Domain"/>
    <property type="match status" value="1"/>
</dbReference>
<dbReference type="InterPro" id="IPR055170">
    <property type="entry name" value="GFO_IDH_MocA-like_dom"/>
</dbReference>
<evidence type="ECO:0000313" key="5">
    <source>
        <dbReference type="Proteomes" id="UP000658320"/>
    </source>
</evidence>
<dbReference type="SUPFAM" id="SSF55347">
    <property type="entry name" value="Glyceraldehyde-3-phosphate dehydrogenase-like, C-terminal domain"/>
    <property type="match status" value="1"/>
</dbReference>
<evidence type="ECO:0000259" key="2">
    <source>
        <dbReference type="Pfam" id="PF01408"/>
    </source>
</evidence>
<name>A0A918CK87_9ACTN</name>
<evidence type="ECO:0000256" key="1">
    <source>
        <dbReference type="SAM" id="MobiDB-lite"/>
    </source>
</evidence>
<dbReference type="Gene3D" id="3.30.360.10">
    <property type="entry name" value="Dihydrodipicolinate Reductase, domain 2"/>
    <property type="match status" value="1"/>
</dbReference>
<dbReference type="AlphaFoldDB" id="A0A918CK87"/>
<feature type="domain" description="GFO/IDH/MocA-like oxidoreductase" evidence="3">
    <location>
        <begin position="131"/>
        <end position="260"/>
    </location>
</feature>
<evidence type="ECO:0000259" key="3">
    <source>
        <dbReference type="Pfam" id="PF22725"/>
    </source>
</evidence>
<organism evidence="4 5">
    <name type="scientific">Streptomyces aurantiogriseus</name>
    <dbReference type="NCBI Taxonomy" id="66870"/>
    <lineage>
        <taxon>Bacteria</taxon>
        <taxon>Bacillati</taxon>
        <taxon>Actinomycetota</taxon>
        <taxon>Actinomycetes</taxon>
        <taxon>Kitasatosporales</taxon>
        <taxon>Streptomycetaceae</taxon>
        <taxon>Streptomyces</taxon>
    </lineage>
</organism>
<feature type="region of interest" description="Disordered" evidence="1">
    <location>
        <begin position="330"/>
        <end position="368"/>
    </location>
</feature>
<gene>
    <name evidence="4" type="ORF">GCM10010251_51270</name>
</gene>
<dbReference type="EMBL" id="BMSX01000012">
    <property type="protein sequence ID" value="GGR28815.1"/>
    <property type="molecule type" value="Genomic_DNA"/>
</dbReference>
<dbReference type="SUPFAM" id="SSF51735">
    <property type="entry name" value="NAD(P)-binding Rossmann-fold domains"/>
    <property type="match status" value="1"/>
</dbReference>
<comment type="caution">
    <text evidence="4">The sequence shown here is derived from an EMBL/GenBank/DDBJ whole genome shotgun (WGS) entry which is preliminary data.</text>
</comment>
<dbReference type="RefSeq" id="WP_189940062.1">
    <property type="nucleotide sequence ID" value="NZ_BMSX01000012.1"/>
</dbReference>
<feature type="compositionally biased region" description="Pro residues" evidence="1">
    <location>
        <begin position="359"/>
        <end position="368"/>
    </location>
</feature>
<reference evidence="4" key="2">
    <citation type="submission" date="2020-09" db="EMBL/GenBank/DDBJ databases">
        <authorList>
            <person name="Sun Q."/>
            <person name="Ohkuma M."/>
        </authorList>
    </citation>
    <scope>NUCLEOTIDE SEQUENCE</scope>
    <source>
        <strain evidence="4">JCM 4346</strain>
    </source>
</reference>
<dbReference type="Pfam" id="PF22725">
    <property type="entry name" value="GFO_IDH_MocA_C3"/>
    <property type="match status" value="1"/>
</dbReference>
<feature type="domain" description="Gfo/Idh/MocA-like oxidoreductase N-terminal" evidence="2">
    <location>
        <begin position="41"/>
        <end position="122"/>
    </location>
</feature>
<dbReference type="InterPro" id="IPR000683">
    <property type="entry name" value="Gfo/Idh/MocA-like_OxRdtase_N"/>
</dbReference>
<dbReference type="PANTHER" id="PTHR43377:SF1">
    <property type="entry name" value="BILIVERDIN REDUCTASE A"/>
    <property type="match status" value="1"/>
</dbReference>
<reference evidence="4" key="1">
    <citation type="journal article" date="2014" name="Int. J. Syst. Evol. Microbiol.">
        <title>Complete genome sequence of Corynebacterium casei LMG S-19264T (=DSM 44701T), isolated from a smear-ripened cheese.</title>
        <authorList>
            <consortium name="US DOE Joint Genome Institute (JGI-PGF)"/>
            <person name="Walter F."/>
            <person name="Albersmeier A."/>
            <person name="Kalinowski J."/>
            <person name="Ruckert C."/>
        </authorList>
    </citation>
    <scope>NUCLEOTIDE SEQUENCE</scope>
    <source>
        <strain evidence="4">JCM 4346</strain>
    </source>
</reference>
<dbReference type="InterPro" id="IPR036291">
    <property type="entry name" value="NAD(P)-bd_dom_sf"/>
</dbReference>
<protein>
    <submittedName>
        <fullName evidence="4">Dehydrogenase</fullName>
    </submittedName>
</protein>
<dbReference type="GO" id="GO:0000166">
    <property type="term" value="F:nucleotide binding"/>
    <property type="evidence" value="ECO:0007669"/>
    <property type="project" value="InterPro"/>
</dbReference>
<accession>A0A918CK87</accession>
<evidence type="ECO:0000313" key="4">
    <source>
        <dbReference type="EMBL" id="GGR28815.1"/>
    </source>
</evidence>
<proteinExistence type="predicted"/>
<sequence length="368" mass="38892">MRIAVLSFAHVHAAAYIRLLRDHADVELVTADPDAPPGDPDRGPTLAERLGAPYAATLDEVFATPLDAAVITSENSRHRELVERAATAGAHVLCEKPLATTEADAQAIVAVCARAGVSLMTAYPVRFAPAFAALRAALEDGRLGRLVAVHGTNNGWNPARSRPWFGDRELAGGGAVMDHTVHLADLMDVLLGGEPAEEVYAQANTVLDADLGLDVETAGLVTVRYPSGVTAAVDCSWSQPAHHPTWGGLTLTCVGERGIVEFDAFPRLLGGFDETAGRDRWEPGGDDLDAAMLDEFLDACRTGRRPRPDGEAGLRTLRIVLAAYESLRRGQPAPLSADPLPDRTGGGASAEESGRRAFPVPPRGAVPD</sequence>
<dbReference type="InterPro" id="IPR051450">
    <property type="entry name" value="Gfo/Idh/MocA_Oxidoreductases"/>
</dbReference>
<keyword evidence="5" id="KW-1185">Reference proteome</keyword>